<reference evidence="1" key="1">
    <citation type="journal article" date="2014" name="Nat. Commun.">
        <title>The rainbow trout genome provides novel insights into evolution after whole-genome duplication in vertebrates.</title>
        <authorList>
            <person name="Berthelot C."/>
            <person name="Brunet F."/>
            <person name="Chalopin D."/>
            <person name="Juanchich A."/>
            <person name="Bernard M."/>
            <person name="Noel B."/>
            <person name="Bento P."/>
            <person name="Da Silva C."/>
            <person name="Labadie K."/>
            <person name="Alberti A."/>
            <person name="Aury J.M."/>
            <person name="Louis A."/>
            <person name="Dehais P."/>
            <person name="Bardou P."/>
            <person name="Montfort J."/>
            <person name="Klopp C."/>
            <person name="Cabau C."/>
            <person name="Gaspin C."/>
            <person name="Thorgaard G.H."/>
            <person name="Boussaha M."/>
            <person name="Quillet E."/>
            <person name="Guyomard R."/>
            <person name="Galiana D."/>
            <person name="Bobe J."/>
            <person name="Volff J.N."/>
            <person name="Genet C."/>
            <person name="Wincker P."/>
            <person name="Jaillon O."/>
            <person name="Roest Crollius H."/>
            <person name="Guiguen Y."/>
        </authorList>
    </citation>
    <scope>NUCLEOTIDE SEQUENCE [LARGE SCALE GENOMIC DNA]</scope>
</reference>
<dbReference type="GO" id="GO:0009235">
    <property type="term" value="P:cobalamin metabolic process"/>
    <property type="evidence" value="ECO:0007669"/>
    <property type="project" value="InterPro"/>
</dbReference>
<accession>A0A060VTM0</accession>
<protein>
    <submittedName>
        <fullName evidence="1">Uncharacterized protein</fullName>
    </submittedName>
</protein>
<dbReference type="Pfam" id="PF10229">
    <property type="entry name" value="MMADHC"/>
    <property type="match status" value="1"/>
</dbReference>
<proteinExistence type="predicted"/>
<evidence type="ECO:0000313" key="1">
    <source>
        <dbReference type="EMBL" id="CDQ56324.1"/>
    </source>
</evidence>
<dbReference type="InterPro" id="IPR019362">
    <property type="entry name" value="MMADHC"/>
</dbReference>
<dbReference type="STRING" id="8022.A0A060VTM0"/>
<dbReference type="Proteomes" id="UP000193380">
    <property type="component" value="Unassembled WGS sequence"/>
</dbReference>
<dbReference type="EMBL" id="FR904262">
    <property type="protein sequence ID" value="CDQ56324.1"/>
    <property type="molecule type" value="Genomic_DNA"/>
</dbReference>
<organism evidence="1 2">
    <name type="scientific">Oncorhynchus mykiss</name>
    <name type="common">Rainbow trout</name>
    <name type="synonym">Salmo gairdneri</name>
    <dbReference type="NCBI Taxonomy" id="8022"/>
    <lineage>
        <taxon>Eukaryota</taxon>
        <taxon>Metazoa</taxon>
        <taxon>Chordata</taxon>
        <taxon>Craniata</taxon>
        <taxon>Vertebrata</taxon>
        <taxon>Euteleostomi</taxon>
        <taxon>Actinopterygii</taxon>
        <taxon>Neopterygii</taxon>
        <taxon>Teleostei</taxon>
        <taxon>Protacanthopterygii</taxon>
        <taxon>Salmoniformes</taxon>
        <taxon>Salmonidae</taxon>
        <taxon>Salmoninae</taxon>
        <taxon>Oncorhynchus</taxon>
    </lineage>
</organism>
<name>A0A060VTM0_ONCMY</name>
<evidence type="ECO:0000313" key="2">
    <source>
        <dbReference type="Proteomes" id="UP000193380"/>
    </source>
</evidence>
<gene>
    <name evidence="1" type="ORF">GSONMT00078870001</name>
</gene>
<dbReference type="AlphaFoldDB" id="A0A060VTM0"/>
<sequence length="46" mass="5257">MWVLLKEVVWRHLGFHIEASGSCTVIHHVLRETPTFVGTAFTANKH</sequence>
<reference evidence="1" key="2">
    <citation type="submission" date="2014-03" db="EMBL/GenBank/DDBJ databases">
        <authorList>
            <person name="Genoscope - CEA"/>
        </authorList>
    </citation>
    <scope>NUCLEOTIDE SEQUENCE</scope>
</reference>
<dbReference type="PaxDb" id="8022-A0A060VTM0"/>